<dbReference type="AlphaFoldDB" id="A0A0L7R1I5"/>
<reference evidence="1 2" key="1">
    <citation type="submission" date="2015-07" db="EMBL/GenBank/DDBJ databases">
        <title>The genome of Habropoda laboriosa.</title>
        <authorList>
            <person name="Pan H."/>
            <person name="Kapheim K."/>
        </authorList>
    </citation>
    <scope>NUCLEOTIDE SEQUENCE [LARGE SCALE GENOMIC DNA]</scope>
    <source>
        <strain evidence="1">0110345459</strain>
    </source>
</reference>
<dbReference type="GO" id="GO:0005634">
    <property type="term" value="C:nucleus"/>
    <property type="evidence" value="ECO:0007669"/>
    <property type="project" value="InterPro"/>
</dbReference>
<dbReference type="EMBL" id="KQ414667">
    <property type="protein sequence ID" value="KOC64730.1"/>
    <property type="molecule type" value="Genomic_DNA"/>
</dbReference>
<proteinExistence type="predicted"/>
<dbReference type="PANTHER" id="PTHR15681">
    <property type="entry name" value="MAD2L1-BINDING PROTEIN"/>
    <property type="match status" value="1"/>
</dbReference>
<dbReference type="InterPro" id="IPR053729">
    <property type="entry name" value="MAD2L1BP_domain_sf"/>
</dbReference>
<gene>
    <name evidence="1" type="ORF">WH47_00233</name>
</gene>
<name>A0A0L7R1I5_9HYME</name>
<accession>A0A0L7R1I5</accession>
<keyword evidence="2" id="KW-1185">Reference proteome</keyword>
<protein>
    <recommendedName>
        <fullName evidence="3">MAD2L1-binding protein</fullName>
    </recommendedName>
</protein>
<dbReference type="InterPro" id="IPR009511">
    <property type="entry name" value="MAD1/Cdc20-bound-Mad2-bd"/>
</dbReference>
<dbReference type="PANTHER" id="PTHR15681:SF1">
    <property type="entry name" value="MAD2L1-BINDING PROTEIN"/>
    <property type="match status" value="1"/>
</dbReference>
<dbReference type="Pfam" id="PF06581">
    <property type="entry name" value="p31comet"/>
    <property type="match status" value="1"/>
</dbReference>
<organism evidence="1 2">
    <name type="scientific">Habropoda laboriosa</name>
    <dbReference type="NCBI Taxonomy" id="597456"/>
    <lineage>
        <taxon>Eukaryota</taxon>
        <taxon>Metazoa</taxon>
        <taxon>Ecdysozoa</taxon>
        <taxon>Arthropoda</taxon>
        <taxon>Hexapoda</taxon>
        <taxon>Insecta</taxon>
        <taxon>Pterygota</taxon>
        <taxon>Neoptera</taxon>
        <taxon>Endopterygota</taxon>
        <taxon>Hymenoptera</taxon>
        <taxon>Apocrita</taxon>
        <taxon>Aculeata</taxon>
        <taxon>Apoidea</taxon>
        <taxon>Anthophila</taxon>
        <taxon>Apidae</taxon>
        <taxon>Habropoda</taxon>
    </lineage>
</organism>
<evidence type="ECO:0000313" key="1">
    <source>
        <dbReference type="EMBL" id="KOC64730.1"/>
    </source>
</evidence>
<dbReference type="Gene3D" id="3.30.900.20">
    <property type="match status" value="1"/>
</dbReference>
<dbReference type="Proteomes" id="UP000053825">
    <property type="component" value="Unassembled WGS sequence"/>
</dbReference>
<sequence>MDINIALDEPLTNNSCVKLVIEFLKYILYQKQQIPFACDSLAQLQMKPTDRNLSSIKTVLNSLKNTTEQLNSQFELEGCKIKEIAILIGATIITPKLHIRVEFPSNILSSQEHFECKHTSRKPLLSLMRSMLECSEFQDALNSPLNPTNTFVLIQKSDSNSMSEFFLPKPQYIPSKHTTNYFVLKLKYKDEIKIDCNCADIVKIYNEESETYTNGEDIGFLNNSSVNIPHAPYQWYQSKEVIKGFKFLR</sequence>
<evidence type="ECO:0008006" key="3">
    <source>
        <dbReference type="Google" id="ProtNLM"/>
    </source>
</evidence>
<dbReference type="GO" id="GO:0007096">
    <property type="term" value="P:regulation of exit from mitosis"/>
    <property type="evidence" value="ECO:0007669"/>
    <property type="project" value="InterPro"/>
</dbReference>
<dbReference type="OrthoDB" id="6334764at2759"/>
<evidence type="ECO:0000313" key="2">
    <source>
        <dbReference type="Proteomes" id="UP000053825"/>
    </source>
</evidence>